<dbReference type="EMBL" id="AVOT02020712">
    <property type="protein sequence ID" value="MBW0509060.1"/>
    <property type="molecule type" value="Genomic_DNA"/>
</dbReference>
<protein>
    <submittedName>
        <fullName evidence="1">Uncharacterized protein</fullName>
    </submittedName>
</protein>
<sequence>MLICAERERRTQLFSSWEAIGIEKGCLRLRFSADGLSGQAHQKILLRPHQQIAAATKQAQPFKRRWAESTIHQRSLEVPPSFVESLLRTSSTGGLQPSLSRSELAFSFITPK</sequence>
<gene>
    <name evidence="1" type="ORF">O181_048775</name>
</gene>
<dbReference type="AlphaFoldDB" id="A0A9Q3DXV3"/>
<accession>A0A9Q3DXV3</accession>
<comment type="caution">
    <text evidence="1">The sequence shown here is derived from an EMBL/GenBank/DDBJ whole genome shotgun (WGS) entry which is preliminary data.</text>
</comment>
<proteinExistence type="predicted"/>
<keyword evidence="2" id="KW-1185">Reference proteome</keyword>
<name>A0A9Q3DXV3_9BASI</name>
<reference evidence="1" key="1">
    <citation type="submission" date="2021-03" db="EMBL/GenBank/DDBJ databases">
        <title>Draft genome sequence of rust myrtle Austropuccinia psidii MF-1, a brazilian biotype.</title>
        <authorList>
            <person name="Quecine M.C."/>
            <person name="Pachon D.M.R."/>
            <person name="Bonatelli M.L."/>
            <person name="Correr F.H."/>
            <person name="Franceschini L.M."/>
            <person name="Leite T.F."/>
            <person name="Margarido G.R.A."/>
            <person name="Almeida C.A."/>
            <person name="Ferrarezi J.A."/>
            <person name="Labate C.A."/>
        </authorList>
    </citation>
    <scope>NUCLEOTIDE SEQUENCE</scope>
    <source>
        <strain evidence="1">MF-1</strain>
    </source>
</reference>
<evidence type="ECO:0000313" key="2">
    <source>
        <dbReference type="Proteomes" id="UP000765509"/>
    </source>
</evidence>
<organism evidence="1 2">
    <name type="scientific">Austropuccinia psidii MF-1</name>
    <dbReference type="NCBI Taxonomy" id="1389203"/>
    <lineage>
        <taxon>Eukaryota</taxon>
        <taxon>Fungi</taxon>
        <taxon>Dikarya</taxon>
        <taxon>Basidiomycota</taxon>
        <taxon>Pucciniomycotina</taxon>
        <taxon>Pucciniomycetes</taxon>
        <taxon>Pucciniales</taxon>
        <taxon>Sphaerophragmiaceae</taxon>
        <taxon>Austropuccinia</taxon>
    </lineage>
</organism>
<dbReference type="Proteomes" id="UP000765509">
    <property type="component" value="Unassembled WGS sequence"/>
</dbReference>
<evidence type="ECO:0000313" key="1">
    <source>
        <dbReference type="EMBL" id="MBW0509060.1"/>
    </source>
</evidence>